<feature type="transmembrane region" description="Helical" evidence="14">
    <location>
        <begin position="375"/>
        <end position="396"/>
    </location>
</feature>
<evidence type="ECO:0000256" key="13">
    <source>
        <dbReference type="SAM" id="MobiDB-lite"/>
    </source>
</evidence>
<feature type="region of interest" description="Disordered" evidence="13">
    <location>
        <begin position="461"/>
        <end position="499"/>
    </location>
</feature>
<dbReference type="InterPro" id="IPR003981">
    <property type="entry name" value="Leukotriene_B4_rcpt"/>
</dbReference>
<accession>A0A8U0NTQ9</accession>
<evidence type="ECO:0000256" key="2">
    <source>
        <dbReference type="ARBA" id="ARBA00022475"/>
    </source>
</evidence>
<sequence length="499" mass="54054">MWDRKQRQPSFYQMEPLVDPGALSQNLPRHGWQGLLLALMCRGRGSLTSSLPKSPFHNCGQKALPQPCLPAAVSAHFFASHPLPHSYWVGSALGFPQSRESGHAAKDDSNQTWGWGPWNRGRSGNRLHHSALVFRLAPASHRYPAKPGSPCSGHRPYILGSTSSLGVMFIVPLTIILLSVALAVGLPGNSFVVWSILVKMRKRSVTALLVLNLALADLAVLLTAPFFLYSVAQGAWGFGLFGCRLFHYTCGVSMYASVLLITAMSLDRSLAVALPFVSQKFRTKAVAWWVLASIWVMSFLLAIPVIVYRNVDLRQDNQTGCLLTYSSKRAKAFHLLFEALTGFLLPFLVVVASYSDIRRRLQARRFRRSRRTGRLVVLIILAFAAFWLPYHLVNLVDAGRVLAGRGAAPMGDPLLLARHVFIALAFLSSSVNPVLYACAGGGLLRSAGVGFVAKLLEGTGSEASSTRRGGTLGQTVRGAPAPSEAGPSGSLADSIDALQ</sequence>
<dbReference type="OrthoDB" id="8888529at2759"/>
<keyword evidence="9" id="KW-0325">Glycoprotein</keyword>
<evidence type="ECO:0000256" key="12">
    <source>
        <dbReference type="RuleBase" id="RU000688"/>
    </source>
</evidence>
<gene>
    <name evidence="17" type="primary">LTB4R</name>
</gene>
<dbReference type="RefSeq" id="XP_012913060.1">
    <property type="nucleotide sequence ID" value="XM_013057606.2"/>
</dbReference>
<keyword evidence="7 14" id="KW-0472">Membrane</keyword>
<organism evidence="16 17">
    <name type="scientific">Mustela putorius furo</name>
    <name type="common">European domestic ferret</name>
    <name type="synonym">Mustela furo</name>
    <dbReference type="NCBI Taxonomy" id="9669"/>
    <lineage>
        <taxon>Eukaryota</taxon>
        <taxon>Metazoa</taxon>
        <taxon>Chordata</taxon>
        <taxon>Craniata</taxon>
        <taxon>Vertebrata</taxon>
        <taxon>Euteleostomi</taxon>
        <taxon>Mammalia</taxon>
        <taxon>Eutheria</taxon>
        <taxon>Laurasiatheria</taxon>
        <taxon>Carnivora</taxon>
        <taxon>Caniformia</taxon>
        <taxon>Musteloidea</taxon>
        <taxon>Mustelidae</taxon>
        <taxon>Mustelinae</taxon>
        <taxon>Mustela</taxon>
    </lineage>
</organism>
<evidence type="ECO:0000256" key="9">
    <source>
        <dbReference type="ARBA" id="ARBA00023180"/>
    </source>
</evidence>
<feature type="domain" description="G-protein coupled receptors family 1 profile" evidence="15">
    <location>
        <begin position="188"/>
        <end position="436"/>
    </location>
</feature>
<dbReference type="CTD" id="1241"/>
<evidence type="ECO:0000256" key="8">
    <source>
        <dbReference type="ARBA" id="ARBA00023170"/>
    </source>
</evidence>
<evidence type="ECO:0000256" key="5">
    <source>
        <dbReference type="ARBA" id="ARBA00022989"/>
    </source>
</evidence>
<feature type="transmembrane region" description="Helical" evidence="14">
    <location>
        <begin position="332"/>
        <end position="354"/>
    </location>
</feature>
<dbReference type="InterPro" id="IPR003983">
    <property type="entry name" value="Leukotriene_B4_typ-1_rcpt"/>
</dbReference>
<dbReference type="InterPro" id="IPR000826">
    <property type="entry name" value="Formyl_rcpt-rel"/>
</dbReference>
<keyword evidence="10 12" id="KW-0807">Transducer</keyword>
<feature type="transmembrane region" description="Helical" evidence="14">
    <location>
        <begin position="165"/>
        <end position="186"/>
    </location>
</feature>
<dbReference type="PANTHER" id="PTHR24225:SF72">
    <property type="entry name" value="G-PROTEIN COUPLED RECEPTORS FAMILY 1 PROFILE DOMAIN-CONTAINING PROTEIN-RELATED"/>
    <property type="match status" value="1"/>
</dbReference>
<evidence type="ECO:0000256" key="14">
    <source>
        <dbReference type="SAM" id="Phobius"/>
    </source>
</evidence>
<dbReference type="PANTHER" id="PTHR24225">
    <property type="entry name" value="CHEMOTACTIC RECEPTOR"/>
    <property type="match status" value="1"/>
</dbReference>
<dbReference type="Gene3D" id="1.20.1070.10">
    <property type="entry name" value="Rhodopsin 7-helix transmembrane proteins"/>
    <property type="match status" value="1"/>
</dbReference>
<keyword evidence="3" id="KW-0597">Phosphoprotein</keyword>
<reference evidence="17" key="1">
    <citation type="submission" date="2025-08" db="UniProtKB">
        <authorList>
            <consortium name="RefSeq"/>
        </authorList>
    </citation>
    <scope>IDENTIFICATION</scope>
    <source>
        <tissue evidence="17">Brain</tissue>
    </source>
</reference>
<keyword evidence="16" id="KW-1185">Reference proteome</keyword>
<keyword evidence="4 12" id="KW-0812">Transmembrane</keyword>
<comment type="subcellular location">
    <subcellularLocation>
        <location evidence="1">Cell membrane</location>
        <topology evidence="1">Multi-pass membrane protein</topology>
    </subcellularLocation>
</comment>
<keyword evidence="5 14" id="KW-1133">Transmembrane helix</keyword>
<dbReference type="PRINTS" id="PR01476">
    <property type="entry name" value="LTBRECEPTOR"/>
</dbReference>
<evidence type="ECO:0000256" key="4">
    <source>
        <dbReference type="ARBA" id="ARBA00022692"/>
    </source>
</evidence>
<dbReference type="GO" id="GO:0007204">
    <property type="term" value="P:positive regulation of cytosolic calcium ion concentration"/>
    <property type="evidence" value="ECO:0007669"/>
    <property type="project" value="TreeGrafter"/>
</dbReference>
<dbReference type="InterPro" id="IPR017452">
    <property type="entry name" value="GPCR_Rhodpsn_7TM"/>
</dbReference>
<dbReference type="FunFam" id="1.20.1070.10:FF:000109">
    <property type="entry name" value="Leukotriene B4 receptor"/>
    <property type="match status" value="1"/>
</dbReference>
<evidence type="ECO:0000256" key="3">
    <source>
        <dbReference type="ARBA" id="ARBA00022553"/>
    </source>
</evidence>
<dbReference type="PRINTS" id="PR00237">
    <property type="entry name" value="GPCRRHODOPSN"/>
</dbReference>
<dbReference type="GO" id="GO:0004974">
    <property type="term" value="F:leukotriene receptor activity"/>
    <property type="evidence" value="ECO:0007669"/>
    <property type="project" value="InterPro"/>
</dbReference>
<feature type="transmembrane region" description="Helical" evidence="14">
    <location>
        <begin position="286"/>
        <end position="307"/>
    </location>
</feature>
<protein>
    <submittedName>
        <fullName evidence="17">Leukotriene B4 receptor 1 isoform X1</fullName>
    </submittedName>
</protein>
<keyword evidence="6 12" id="KW-0297">G-protein coupled receptor</keyword>
<proteinExistence type="inferred from homology"/>
<name>A0A8U0NTQ9_MUSPF</name>
<dbReference type="GeneID" id="101677472"/>
<dbReference type="GO" id="GO:0007200">
    <property type="term" value="P:phospholipase C-activating G protein-coupled receptor signaling pathway"/>
    <property type="evidence" value="ECO:0007669"/>
    <property type="project" value="TreeGrafter"/>
</dbReference>
<dbReference type="PROSITE" id="PS00237">
    <property type="entry name" value="G_PROTEIN_RECEP_F1_1"/>
    <property type="match status" value="1"/>
</dbReference>
<evidence type="ECO:0000259" key="15">
    <source>
        <dbReference type="PROSITE" id="PS50262"/>
    </source>
</evidence>
<dbReference type="PRINTS" id="PR01477">
    <property type="entry name" value="LTB1RECEPTOR"/>
</dbReference>
<feature type="transmembrane region" description="Helical" evidence="14">
    <location>
        <begin position="416"/>
        <end position="438"/>
    </location>
</feature>
<evidence type="ECO:0000256" key="10">
    <source>
        <dbReference type="ARBA" id="ARBA00023224"/>
    </source>
</evidence>
<keyword evidence="2" id="KW-1003">Cell membrane</keyword>
<dbReference type="Pfam" id="PF00001">
    <property type="entry name" value="7tm_1"/>
    <property type="match status" value="1"/>
</dbReference>
<evidence type="ECO:0000313" key="16">
    <source>
        <dbReference type="Proteomes" id="UP000000715"/>
    </source>
</evidence>
<dbReference type="Proteomes" id="UP000000715">
    <property type="component" value="Unplaced"/>
</dbReference>
<dbReference type="AlphaFoldDB" id="A0A8U0NTQ9"/>
<dbReference type="GO" id="GO:0005886">
    <property type="term" value="C:plasma membrane"/>
    <property type="evidence" value="ECO:0007669"/>
    <property type="project" value="UniProtKB-SubCell"/>
</dbReference>
<comment type="similarity">
    <text evidence="12">Belongs to the G-protein coupled receptor 1 family.</text>
</comment>
<evidence type="ECO:0000256" key="6">
    <source>
        <dbReference type="ARBA" id="ARBA00023040"/>
    </source>
</evidence>
<dbReference type="SUPFAM" id="SSF81321">
    <property type="entry name" value="Family A G protein-coupled receptor-like"/>
    <property type="match status" value="1"/>
</dbReference>
<evidence type="ECO:0000313" key="17">
    <source>
        <dbReference type="RefSeq" id="XP_012913060.1"/>
    </source>
</evidence>
<keyword evidence="8 12" id="KW-0675">Receptor</keyword>
<evidence type="ECO:0000256" key="11">
    <source>
        <dbReference type="ARBA" id="ARBA00025736"/>
    </source>
</evidence>
<dbReference type="InterPro" id="IPR000276">
    <property type="entry name" value="GPCR_Rhodpsn"/>
</dbReference>
<dbReference type="GO" id="GO:0006954">
    <property type="term" value="P:inflammatory response"/>
    <property type="evidence" value="ECO:0007669"/>
    <property type="project" value="TreeGrafter"/>
</dbReference>
<feature type="transmembrane region" description="Helical" evidence="14">
    <location>
        <begin position="207"/>
        <end position="229"/>
    </location>
</feature>
<dbReference type="PROSITE" id="PS50262">
    <property type="entry name" value="G_PROTEIN_RECEP_F1_2"/>
    <property type="match status" value="1"/>
</dbReference>
<comment type="similarity">
    <text evidence="11">Belongs to the chemokine-like receptor (CMKLR) family.</text>
</comment>
<evidence type="ECO:0000256" key="1">
    <source>
        <dbReference type="ARBA" id="ARBA00004651"/>
    </source>
</evidence>
<evidence type="ECO:0000256" key="7">
    <source>
        <dbReference type="ARBA" id="ARBA00023136"/>
    </source>
</evidence>
<feature type="transmembrane region" description="Helical" evidence="14">
    <location>
        <begin position="245"/>
        <end position="266"/>
    </location>
</feature>
<dbReference type="GO" id="GO:0004875">
    <property type="term" value="F:complement receptor activity"/>
    <property type="evidence" value="ECO:0007669"/>
    <property type="project" value="TreeGrafter"/>
</dbReference>